<keyword evidence="3" id="KW-1185">Reference proteome</keyword>
<proteinExistence type="predicted"/>
<feature type="region of interest" description="Disordered" evidence="1">
    <location>
        <begin position="24"/>
        <end position="43"/>
    </location>
</feature>
<name>A0A3P7IVR0_STRVU</name>
<dbReference type="AlphaFoldDB" id="A0A3P7IVR0"/>
<evidence type="ECO:0000313" key="3">
    <source>
        <dbReference type="Proteomes" id="UP000270094"/>
    </source>
</evidence>
<dbReference type="EMBL" id="UYYB01094434">
    <property type="protein sequence ID" value="VDM74276.1"/>
    <property type="molecule type" value="Genomic_DNA"/>
</dbReference>
<sequence>MKAFGLERLNARTSGLEKILKATKGLREEESTEAESTASHPERLPILVAEELRKKTWNIGTRNFRKQHKEGEVQ</sequence>
<evidence type="ECO:0000313" key="2">
    <source>
        <dbReference type="EMBL" id="VDM74276.1"/>
    </source>
</evidence>
<evidence type="ECO:0000256" key="1">
    <source>
        <dbReference type="SAM" id="MobiDB-lite"/>
    </source>
</evidence>
<gene>
    <name evidence="2" type="ORF">SVUK_LOCUS9274</name>
</gene>
<protein>
    <submittedName>
        <fullName evidence="2">Uncharacterized protein</fullName>
    </submittedName>
</protein>
<reference evidence="2 3" key="1">
    <citation type="submission" date="2018-11" db="EMBL/GenBank/DDBJ databases">
        <authorList>
            <consortium name="Pathogen Informatics"/>
        </authorList>
    </citation>
    <scope>NUCLEOTIDE SEQUENCE [LARGE SCALE GENOMIC DNA]</scope>
</reference>
<organism evidence="2 3">
    <name type="scientific">Strongylus vulgaris</name>
    <name type="common">Blood worm</name>
    <dbReference type="NCBI Taxonomy" id="40348"/>
    <lineage>
        <taxon>Eukaryota</taxon>
        <taxon>Metazoa</taxon>
        <taxon>Ecdysozoa</taxon>
        <taxon>Nematoda</taxon>
        <taxon>Chromadorea</taxon>
        <taxon>Rhabditida</taxon>
        <taxon>Rhabditina</taxon>
        <taxon>Rhabditomorpha</taxon>
        <taxon>Strongyloidea</taxon>
        <taxon>Strongylidae</taxon>
        <taxon>Strongylus</taxon>
    </lineage>
</organism>
<accession>A0A3P7IVR0</accession>
<dbReference type="Proteomes" id="UP000270094">
    <property type="component" value="Unassembled WGS sequence"/>
</dbReference>